<dbReference type="GO" id="GO:0005886">
    <property type="term" value="C:plasma membrane"/>
    <property type="evidence" value="ECO:0007669"/>
    <property type="project" value="UniProtKB-SubCell"/>
</dbReference>
<accession>A0A5F2EPS4</accession>
<evidence type="ECO:0000313" key="6">
    <source>
        <dbReference type="EMBL" id="AWB90767.1"/>
    </source>
</evidence>
<keyword evidence="5" id="KW-0472">Membrane</keyword>
<comment type="subcellular location">
    <subcellularLocation>
        <location evidence="1">Cell membrane</location>
        <topology evidence="1">Multi-pass membrane protein</topology>
    </subcellularLocation>
</comment>
<sequence>MVKNPSGPLRPYQVLATIVGLNLIFVFTAAIAQRATDDTSWWNRNDGLILVIDQVHGLLFMALLVLIAVLSTRNKWTPWFTISTMLLATIPFVSFWAERRTTRKVHHDQDHVIAG</sequence>
<proteinExistence type="predicted"/>
<organism evidence="6 7">
    <name type="scientific">Aeromicrobium chenweiae</name>
    <dbReference type="NCBI Taxonomy" id="2079793"/>
    <lineage>
        <taxon>Bacteria</taxon>
        <taxon>Bacillati</taxon>
        <taxon>Actinomycetota</taxon>
        <taxon>Actinomycetes</taxon>
        <taxon>Propionibacteriales</taxon>
        <taxon>Nocardioidaceae</taxon>
        <taxon>Aeromicrobium</taxon>
    </lineage>
</organism>
<dbReference type="Proteomes" id="UP000244384">
    <property type="component" value="Chromosome"/>
</dbReference>
<evidence type="ECO:0000256" key="5">
    <source>
        <dbReference type="ARBA" id="ARBA00023136"/>
    </source>
</evidence>
<name>A0A2S0WHG5_9ACTN</name>
<dbReference type="Pfam" id="PF12823">
    <property type="entry name" value="DUF3817"/>
    <property type="match status" value="1"/>
</dbReference>
<accession>A0A2S0WHG5</accession>
<evidence type="ECO:0000256" key="1">
    <source>
        <dbReference type="ARBA" id="ARBA00004651"/>
    </source>
</evidence>
<evidence type="ECO:0000313" key="7">
    <source>
        <dbReference type="Proteomes" id="UP000244384"/>
    </source>
</evidence>
<dbReference type="AlphaFoldDB" id="A0A2S0WHG5"/>
<protein>
    <submittedName>
        <fullName evidence="6">Uncharacterized protein</fullName>
    </submittedName>
</protein>
<evidence type="ECO:0000256" key="4">
    <source>
        <dbReference type="ARBA" id="ARBA00022989"/>
    </source>
</evidence>
<dbReference type="NCBIfam" id="TIGR03954">
    <property type="entry name" value="integ_memb_HG"/>
    <property type="match status" value="1"/>
</dbReference>
<evidence type="ECO:0000256" key="3">
    <source>
        <dbReference type="ARBA" id="ARBA00022692"/>
    </source>
</evidence>
<gene>
    <name evidence="6" type="ORF">C3E78_00135</name>
</gene>
<dbReference type="InterPro" id="IPR023845">
    <property type="entry name" value="DUF3817_TM"/>
</dbReference>
<dbReference type="EMBL" id="CP026952">
    <property type="protein sequence ID" value="AWB90767.1"/>
    <property type="molecule type" value="Genomic_DNA"/>
</dbReference>
<keyword evidence="7" id="KW-1185">Reference proteome</keyword>
<keyword evidence="4" id="KW-1133">Transmembrane helix</keyword>
<reference evidence="7" key="1">
    <citation type="submission" date="2018-01" db="EMBL/GenBank/DDBJ databases">
        <authorList>
            <person name="Li J."/>
        </authorList>
    </citation>
    <scope>NUCLEOTIDE SEQUENCE [LARGE SCALE GENOMIC DNA]</scope>
    <source>
        <strain evidence="7">592</strain>
    </source>
</reference>
<evidence type="ECO:0000256" key="2">
    <source>
        <dbReference type="ARBA" id="ARBA00022475"/>
    </source>
</evidence>
<dbReference type="KEGG" id="aez:C3E78_00135"/>
<keyword evidence="2" id="KW-1003">Cell membrane</keyword>
<keyword evidence="3" id="KW-0812">Transmembrane</keyword>